<evidence type="ECO:0000313" key="2">
    <source>
        <dbReference type="Proteomes" id="UP000789860"/>
    </source>
</evidence>
<organism evidence="1 2">
    <name type="scientific">Scutellospora calospora</name>
    <dbReference type="NCBI Taxonomy" id="85575"/>
    <lineage>
        <taxon>Eukaryota</taxon>
        <taxon>Fungi</taxon>
        <taxon>Fungi incertae sedis</taxon>
        <taxon>Mucoromycota</taxon>
        <taxon>Glomeromycotina</taxon>
        <taxon>Glomeromycetes</taxon>
        <taxon>Diversisporales</taxon>
        <taxon>Gigasporaceae</taxon>
        <taxon>Scutellospora</taxon>
    </lineage>
</organism>
<accession>A0ACA9N108</accession>
<comment type="caution">
    <text evidence="1">The sequence shown here is derived from an EMBL/GenBank/DDBJ whole genome shotgun (WGS) entry which is preliminary data.</text>
</comment>
<dbReference type="EMBL" id="CAJVPM010017738">
    <property type="protein sequence ID" value="CAG8621360.1"/>
    <property type="molecule type" value="Genomic_DNA"/>
</dbReference>
<gene>
    <name evidence="1" type="ORF">SCALOS_LOCUS7655</name>
</gene>
<protein>
    <submittedName>
        <fullName evidence="1">11258_t:CDS:1</fullName>
    </submittedName>
</protein>
<evidence type="ECO:0000313" key="1">
    <source>
        <dbReference type="EMBL" id="CAG8621360.1"/>
    </source>
</evidence>
<feature type="non-terminal residue" evidence="1">
    <location>
        <position position="1"/>
    </location>
</feature>
<keyword evidence="2" id="KW-1185">Reference proteome</keyword>
<dbReference type="Proteomes" id="UP000789860">
    <property type="component" value="Unassembled WGS sequence"/>
</dbReference>
<reference evidence="1" key="1">
    <citation type="submission" date="2021-06" db="EMBL/GenBank/DDBJ databases">
        <authorList>
            <person name="Kallberg Y."/>
            <person name="Tangrot J."/>
            <person name="Rosling A."/>
        </authorList>
    </citation>
    <scope>NUCLEOTIDE SEQUENCE</scope>
    <source>
        <strain evidence="1">AU212A</strain>
    </source>
</reference>
<name>A0ACA9N108_9GLOM</name>
<proteinExistence type="predicted"/>
<sequence>LHTYDIAGAASEAKEPGIQNKIYYTQAYHIEKEAFSASKSILLEELNENDAIYNSSKINKTCKNSIIILNKIINTHFGARLEYRIGFDITNQFYNIVQDKLHNYLTINPFYIISTHLISKVKIAKLKTFLNIYNLSFSHLLQSANFNNESFRICLVILIKIINQSFEALSNTKKYFDNYTARITSQQNQQLTNFNDEIKINSDDNRRIKRLINYIITTSNHEDEMHELVELIWA</sequence>